<accession>A0A9E2L2W9</accession>
<dbReference type="SUPFAM" id="SSF53850">
    <property type="entry name" value="Periplasmic binding protein-like II"/>
    <property type="match status" value="1"/>
</dbReference>
<name>A0A9E2L2W9_9SPIR</name>
<organism evidence="1 2">
    <name type="scientific">Candidatus Treponema excrementipullorum</name>
    <dbReference type="NCBI Taxonomy" id="2838768"/>
    <lineage>
        <taxon>Bacteria</taxon>
        <taxon>Pseudomonadati</taxon>
        <taxon>Spirochaetota</taxon>
        <taxon>Spirochaetia</taxon>
        <taxon>Spirochaetales</taxon>
        <taxon>Treponemataceae</taxon>
        <taxon>Treponema</taxon>
    </lineage>
</organism>
<dbReference type="Proteomes" id="UP000823914">
    <property type="component" value="Unassembled WGS sequence"/>
</dbReference>
<comment type="caution">
    <text evidence="1">The sequence shown here is derived from an EMBL/GenBank/DDBJ whole genome shotgun (WGS) entry which is preliminary data.</text>
</comment>
<reference evidence="1" key="2">
    <citation type="submission" date="2021-04" db="EMBL/GenBank/DDBJ databases">
        <authorList>
            <person name="Gilroy R."/>
        </authorList>
    </citation>
    <scope>NUCLEOTIDE SEQUENCE</scope>
    <source>
        <strain evidence="1">Gambia15-2214</strain>
    </source>
</reference>
<evidence type="ECO:0008006" key="3">
    <source>
        <dbReference type="Google" id="ProtNLM"/>
    </source>
</evidence>
<dbReference type="Gene3D" id="3.40.190.10">
    <property type="entry name" value="Periplasmic binding protein-like II"/>
    <property type="match status" value="1"/>
</dbReference>
<protein>
    <recommendedName>
        <fullName evidence="3">Extracellular solute-binding protein</fullName>
    </recommendedName>
</protein>
<dbReference type="EMBL" id="JAHLFV010000215">
    <property type="protein sequence ID" value="MBU3850763.1"/>
    <property type="molecule type" value="Genomic_DNA"/>
</dbReference>
<evidence type="ECO:0000313" key="1">
    <source>
        <dbReference type="EMBL" id="MBU3850763.1"/>
    </source>
</evidence>
<reference evidence="1" key="1">
    <citation type="journal article" date="2021" name="PeerJ">
        <title>Extensive microbial diversity within the chicken gut microbiome revealed by metagenomics and culture.</title>
        <authorList>
            <person name="Gilroy R."/>
            <person name="Ravi A."/>
            <person name="Getino M."/>
            <person name="Pursley I."/>
            <person name="Horton D.L."/>
            <person name="Alikhan N.F."/>
            <person name="Baker D."/>
            <person name="Gharbi K."/>
            <person name="Hall N."/>
            <person name="Watson M."/>
            <person name="Adriaenssens E.M."/>
            <person name="Foster-Nyarko E."/>
            <person name="Jarju S."/>
            <person name="Secka A."/>
            <person name="Antonio M."/>
            <person name="Oren A."/>
            <person name="Chaudhuri R.R."/>
            <person name="La Ragione R."/>
            <person name="Hildebrand F."/>
            <person name="Pallen M.J."/>
        </authorList>
    </citation>
    <scope>NUCLEOTIDE SEQUENCE</scope>
    <source>
        <strain evidence="1">Gambia15-2214</strain>
    </source>
</reference>
<dbReference type="AlphaFoldDB" id="A0A9E2L2W9"/>
<gene>
    <name evidence="1" type="ORF">IAA16_09375</name>
</gene>
<sequence length="431" mass="50041">MKWFVKSTIREARYTVKKLGAFCLISCLVSVLFFSCKKDPTNQVVIWTDQQLFVSYAELFNASQDEVKAVVLYKERPVDALPPAKDEQVPDIIVGSWLRNENSIHYFRPLDSLFGDELIDSSIFYPQLFQYGNQDDNQYFLPVSFNLPAVIFSKKHEDMIPEDFILTTDQIRDTAALFNKQNDSGIYTSMGFAPSWDPEFLYLIARLKDTNFRPFNNNFLWNSENLEDTVSYIKYWTETYNTSVQAEQDYEFKYLYTPPIKQIIADSCLFAYTTSAQIFSASEEDLQQIDFRWIHKDNNLPVEEDMLLLGIYKKASNFLGAETFISWLMKEETQQEIMTRMDSMNLNISHFGIAGGFSAIRSVNEIIFPQHYKILLGNIPAAEYIQPPTPLPSQWKNIKNQIINPWIQDAVAGKTENSIEVLFDEWAKRIH</sequence>
<proteinExistence type="predicted"/>
<evidence type="ECO:0000313" key="2">
    <source>
        <dbReference type="Proteomes" id="UP000823914"/>
    </source>
</evidence>